<dbReference type="OrthoDB" id="340227at2759"/>
<feature type="compositionally biased region" description="Low complexity" evidence="3">
    <location>
        <begin position="89"/>
        <end position="102"/>
    </location>
</feature>
<feature type="compositionally biased region" description="Basic residues" evidence="3">
    <location>
        <begin position="227"/>
        <end position="236"/>
    </location>
</feature>
<feature type="compositionally biased region" description="Low complexity" evidence="3">
    <location>
        <begin position="54"/>
        <end position="70"/>
    </location>
</feature>
<feature type="region of interest" description="Disordered" evidence="3">
    <location>
        <begin position="900"/>
        <end position="959"/>
    </location>
</feature>
<dbReference type="InterPro" id="IPR036388">
    <property type="entry name" value="WH-like_DNA-bd_sf"/>
</dbReference>
<dbReference type="eggNOG" id="KOG2590">
    <property type="taxonomic scope" value="Eukaryota"/>
</dbReference>
<protein>
    <recommendedName>
        <fullName evidence="4">HTH La-type RNA-binding domain-containing protein</fullName>
    </recommendedName>
</protein>
<dbReference type="Pfam" id="PF21071">
    <property type="entry name" value="LARP1_HEAT"/>
    <property type="match status" value="1"/>
</dbReference>
<feature type="compositionally biased region" description="Polar residues" evidence="3">
    <location>
        <begin position="176"/>
        <end position="202"/>
    </location>
</feature>
<dbReference type="GO" id="GO:0005737">
    <property type="term" value="C:cytoplasm"/>
    <property type="evidence" value="ECO:0007669"/>
    <property type="project" value="UniProtKB-ARBA"/>
</dbReference>
<dbReference type="SMART" id="SM00684">
    <property type="entry name" value="DM15"/>
    <property type="match status" value="3"/>
</dbReference>
<feature type="region of interest" description="Disordered" evidence="3">
    <location>
        <begin position="408"/>
        <end position="554"/>
    </location>
</feature>
<feature type="compositionally biased region" description="Low complexity" evidence="3">
    <location>
        <begin position="644"/>
        <end position="655"/>
    </location>
</feature>
<evidence type="ECO:0000313" key="6">
    <source>
        <dbReference type="Proteomes" id="UP000054560"/>
    </source>
</evidence>
<dbReference type="Proteomes" id="UP000054560">
    <property type="component" value="Unassembled WGS sequence"/>
</dbReference>
<dbReference type="GO" id="GO:0000339">
    <property type="term" value="F:RNA cap binding"/>
    <property type="evidence" value="ECO:0007669"/>
    <property type="project" value="InterPro"/>
</dbReference>
<dbReference type="GeneID" id="25907810"/>
<dbReference type="InterPro" id="IPR036390">
    <property type="entry name" value="WH_DNA-bd_sf"/>
</dbReference>
<evidence type="ECO:0000313" key="5">
    <source>
        <dbReference type="EMBL" id="KNC80331.1"/>
    </source>
</evidence>
<dbReference type="AlphaFoldDB" id="A0A0L0FUU1"/>
<dbReference type="InterPro" id="IPR006607">
    <property type="entry name" value="DM15"/>
</dbReference>
<dbReference type="SUPFAM" id="SSF46785">
    <property type="entry name" value="Winged helix' DNA-binding domain"/>
    <property type="match status" value="1"/>
</dbReference>
<dbReference type="GO" id="GO:0048255">
    <property type="term" value="P:mRNA stabilization"/>
    <property type="evidence" value="ECO:0007669"/>
    <property type="project" value="InterPro"/>
</dbReference>
<dbReference type="PANTHER" id="PTHR22792">
    <property type="entry name" value="LUPUS LA PROTEIN-RELATED"/>
    <property type="match status" value="1"/>
</dbReference>
<dbReference type="EMBL" id="KQ242167">
    <property type="protein sequence ID" value="KNC80331.1"/>
    <property type="molecule type" value="Genomic_DNA"/>
</dbReference>
<feature type="compositionally biased region" description="Acidic residues" evidence="3">
    <location>
        <begin position="541"/>
        <end position="554"/>
    </location>
</feature>
<dbReference type="PANTHER" id="PTHR22792:SF132">
    <property type="entry name" value="LA-RELATED PROTEIN 1"/>
    <property type="match status" value="1"/>
</dbReference>
<feature type="compositionally biased region" description="Basic and acidic residues" evidence="3">
    <location>
        <begin position="421"/>
        <end position="440"/>
    </location>
</feature>
<keyword evidence="6" id="KW-1185">Reference proteome</keyword>
<accession>A0A0L0FUU1</accession>
<feature type="compositionally biased region" description="Basic and acidic residues" evidence="3">
    <location>
        <begin position="901"/>
        <end position="959"/>
    </location>
</feature>
<feature type="compositionally biased region" description="Acidic residues" evidence="3">
    <location>
        <begin position="509"/>
        <end position="522"/>
    </location>
</feature>
<dbReference type="SMART" id="SM00715">
    <property type="entry name" value="LA"/>
    <property type="match status" value="1"/>
</dbReference>
<dbReference type="InterPro" id="IPR045180">
    <property type="entry name" value="La_dom_prot"/>
</dbReference>
<feature type="region of interest" description="Disordered" evidence="3">
    <location>
        <begin position="636"/>
        <end position="695"/>
    </location>
</feature>
<dbReference type="InterPro" id="IPR006630">
    <property type="entry name" value="La_HTH"/>
</dbReference>
<keyword evidence="1 2" id="KW-0694">RNA-binding</keyword>
<dbReference type="Pfam" id="PF05383">
    <property type="entry name" value="La"/>
    <property type="match status" value="1"/>
</dbReference>
<dbReference type="PROSITE" id="PS50961">
    <property type="entry name" value="HTH_LA"/>
    <property type="match status" value="1"/>
</dbReference>
<gene>
    <name evidence="5" type="ORF">SARC_07306</name>
</gene>
<dbReference type="CDD" id="cd07323">
    <property type="entry name" value="LAM"/>
    <property type="match status" value="1"/>
</dbReference>
<dbReference type="RefSeq" id="XP_014154233.1">
    <property type="nucleotide sequence ID" value="XM_014298758.1"/>
</dbReference>
<organism evidence="5 6">
    <name type="scientific">Sphaeroforma arctica JP610</name>
    <dbReference type="NCBI Taxonomy" id="667725"/>
    <lineage>
        <taxon>Eukaryota</taxon>
        <taxon>Ichthyosporea</taxon>
        <taxon>Ichthyophonida</taxon>
        <taxon>Sphaeroforma</taxon>
    </lineage>
</organism>
<evidence type="ECO:0000256" key="1">
    <source>
        <dbReference type="ARBA" id="ARBA00022884"/>
    </source>
</evidence>
<dbReference type="Gene3D" id="1.10.10.10">
    <property type="entry name" value="Winged helix-like DNA-binding domain superfamily/Winged helix DNA-binding domain"/>
    <property type="match status" value="1"/>
</dbReference>
<feature type="region of interest" description="Disordered" evidence="3">
    <location>
        <begin position="1"/>
        <end position="249"/>
    </location>
</feature>
<feature type="compositionally biased region" description="Basic and acidic residues" evidence="3">
    <location>
        <begin position="497"/>
        <end position="507"/>
    </location>
</feature>
<dbReference type="STRING" id="667725.A0A0L0FUU1"/>
<reference evidence="5 6" key="1">
    <citation type="submission" date="2011-02" db="EMBL/GenBank/DDBJ databases">
        <title>The Genome Sequence of Sphaeroforma arctica JP610.</title>
        <authorList>
            <consortium name="The Broad Institute Genome Sequencing Platform"/>
            <person name="Russ C."/>
            <person name="Cuomo C."/>
            <person name="Young S.K."/>
            <person name="Zeng Q."/>
            <person name="Gargeya S."/>
            <person name="Alvarado L."/>
            <person name="Berlin A."/>
            <person name="Chapman S.B."/>
            <person name="Chen Z."/>
            <person name="Freedman E."/>
            <person name="Gellesch M."/>
            <person name="Goldberg J."/>
            <person name="Griggs A."/>
            <person name="Gujja S."/>
            <person name="Heilman E."/>
            <person name="Heiman D."/>
            <person name="Howarth C."/>
            <person name="Mehta T."/>
            <person name="Neiman D."/>
            <person name="Pearson M."/>
            <person name="Roberts A."/>
            <person name="Saif S."/>
            <person name="Shea T."/>
            <person name="Shenoy N."/>
            <person name="Sisk P."/>
            <person name="Stolte C."/>
            <person name="Sykes S."/>
            <person name="White J."/>
            <person name="Yandava C."/>
            <person name="Burger G."/>
            <person name="Gray M.W."/>
            <person name="Holland P.W.H."/>
            <person name="King N."/>
            <person name="Lang F.B.F."/>
            <person name="Roger A.J."/>
            <person name="Ruiz-Trillo I."/>
            <person name="Haas B."/>
            <person name="Nusbaum C."/>
            <person name="Birren B."/>
        </authorList>
    </citation>
    <scope>NUCLEOTIDE SEQUENCE [LARGE SCALE GENOMIC DNA]</scope>
    <source>
        <strain evidence="5 6">JP610</strain>
    </source>
</reference>
<name>A0A0L0FUU1_9EUKA</name>
<evidence type="ECO:0000259" key="4">
    <source>
        <dbReference type="PROSITE" id="PS50961"/>
    </source>
</evidence>
<evidence type="ECO:0000256" key="2">
    <source>
        <dbReference type="PROSITE-ProRule" id="PRU00332"/>
    </source>
</evidence>
<feature type="domain" description="HTH La-type RNA-binding" evidence="4">
    <location>
        <begin position="312"/>
        <end position="403"/>
    </location>
</feature>
<feature type="compositionally biased region" description="Polar residues" evidence="3">
    <location>
        <begin position="487"/>
        <end position="496"/>
    </location>
</feature>
<sequence>MSEGGAPKTAPAEQSAPKDTNQVPRKGNDGSPTKNVKAGAAPPTNPWARKELTPEPAKTAPAPNKAAETPPQKKSGASSPAKVAKDETPPTTKSGPKPSWKKQSSQDNKPKTAVLDDPDLWPDLKDEPETTSTTEPKQTDAGTAAEREATRKANKGTKWVPFKIEPGTAPAGGADGSSNEQNKGKSKSQNHNSEKAQSQNSRDGQHSNHGNHGHHQNNSQSGGQGSKTRKKSHGSKGGHGVRAAHNNVPVGIDPSMVAHPYAYNMPYSGPRSMGGRPYENAVVPPAQAMGATPHMGAPNMYSGGVFYPQNMQQSEKVLKANLKKQIEYYFSTENLCKDLFLRQQMDKNGYLPLSFIANFNRVRLMTNDLSMIEKSLRGSTVLEVTKQYDIRKREDALRWPILRKADGSFPFTPPGIPANPTEKEDFRRKLEESHKSDDKNGAAPSNTGAKNESDTSRTQEQEDLWTEVRRGKKKSISSETKKPAQGSKGQNKNKANSRGDVDNKAPEDSQIEELEFEFEEDLEKANYGEVKDRGMSGINDFTDDSDPECDSEIEDEDVDNIVIVTQTPPAPKGKGRMAVMQETTSGGGAVGEPAAQKKKIKAEEWAEMINIGLYYYEQDMYKDDYVGSTDVTEGAIDMSSTGARTPRTPKTPKTPGVTQAPRFYPVNEKRDPKKEGRKGKTKYSSNPPKESHVGWMMAPVNDDQDADGTDGTKKIGPPQPMAMPGMTPKDASAMSFGSFQHPSHDLLRSDCFVQTKYNKYHAKCLRERKKAGAGHSQEMNTLFRFWSFFLRDQFNKRMYQEFKTLALEDAQTGYRYGLECLFRFYSYGLEKKFRPEIFADFQHETLQDYKNKYVYGLEKFWAFIKYRRDPRPVEICPELKATLANFKTLSDFKAAASAFEQQRKSEAKNNPKAKTQDKKKGGDKEGKGTNEKTENKEKAVEAERKKSEAKAVDVPAAKE</sequence>
<feature type="compositionally biased region" description="Basic and acidic residues" evidence="3">
    <location>
        <begin position="523"/>
        <end position="534"/>
    </location>
</feature>
<feature type="compositionally biased region" description="Basic and acidic residues" evidence="3">
    <location>
        <begin position="451"/>
        <end position="460"/>
    </location>
</feature>
<evidence type="ECO:0000256" key="3">
    <source>
        <dbReference type="SAM" id="MobiDB-lite"/>
    </source>
</evidence>
<proteinExistence type="predicted"/>